<dbReference type="Proteomes" id="UP000310158">
    <property type="component" value="Unassembled WGS sequence"/>
</dbReference>
<evidence type="ECO:0000256" key="1">
    <source>
        <dbReference type="ARBA" id="ARBA00004123"/>
    </source>
</evidence>
<dbReference type="Pfam" id="PF08573">
    <property type="entry name" value="SAE2"/>
    <property type="match status" value="1"/>
</dbReference>
<feature type="domain" description="DNA endonuclease activator Ctp1 C-terminal" evidence="6">
    <location>
        <begin position="442"/>
        <end position="536"/>
    </location>
</feature>
<evidence type="ECO:0000259" key="6">
    <source>
        <dbReference type="Pfam" id="PF08573"/>
    </source>
</evidence>
<evidence type="ECO:0000313" key="8">
    <source>
        <dbReference type="Proteomes" id="UP000310158"/>
    </source>
</evidence>
<organism evidence="7 8">
    <name type="scientific">Bondarzewia mesenterica</name>
    <dbReference type="NCBI Taxonomy" id="1095465"/>
    <lineage>
        <taxon>Eukaryota</taxon>
        <taxon>Fungi</taxon>
        <taxon>Dikarya</taxon>
        <taxon>Basidiomycota</taxon>
        <taxon>Agaricomycotina</taxon>
        <taxon>Agaricomycetes</taxon>
        <taxon>Russulales</taxon>
        <taxon>Bondarzewiaceae</taxon>
        <taxon>Bondarzewia</taxon>
    </lineage>
</organism>
<dbReference type="OrthoDB" id="5801062at2759"/>
<sequence length="571" mass="65373">MFVYAYCIVFAQIANLRSTNRVLEHKYFEATQRGQQLAFELGFEDIKEAELVISSNPQLYNRATVEYNSSRIVLLERELDRQIELRKSDRNGNQELSYVVDRLRQENQELRTPLEIASPVQQYKQNLLPEINKQDGLHHQAHASAQTKPQTLFSTELETSQLRLLELQKRYDALLETKGRISEEFRGLLMKWKRFKSHMVFQETSEKTKELFSDPTHSGISHDRVVPQDLLEDTDKDTVKLLAAIESDLLSSTSLSRSASSTTQIRVNQLPSSHRKSPSTMPLPLSRNILNESRIVQTSPTELASSFPSPQPKRKYNEINPDDSSQTQEDSQQISVANSPSTLSHQTSKSPVCHSRDLLKVVDRGQYRGIESVGENVDSVQHAPSDVGDELKPPNSGQSVHTIRSKRRKTDSSASDSKKHPDNTINAQFEVNPEVNGGLDYQFDTVVRNRRERQQLHAEDCECCRDYYEAVGSMPPRLQTPLWRSPPSTPTTHGGHDRRQQVISNHKHEISRHRQQWQRAMTPPGYWDIGFPDTQQASDINQQAAEMHMRKQDMVEQEARKEGGKYRKRAV</sequence>
<name>A0A4S4LPW7_9AGAM</name>
<protein>
    <recommendedName>
        <fullName evidence="6">DNA endonuclease activator Ctp1 C-terminal domain-containing protein</fullName>
    </recommendedName>
</protein>
<keyword evidence="4" id="KW-0175">Coiled coil</keyword>
<keyword evidence="2" id="KW-0227">DNA damage</keyword>
<evidence type="ECO:0000256" key="4">
    <source>
        <dbReference type="SAM" id="Coils"/>
    </source>
</evidence>
<feature type="region of interest" description="Disordered" evidence="5">
    <location>
        <begin position="370"/>
        <end position="427"/>
    </location>
</feature>
<dbReference type="GO" id="GO:0010792">
    <property type="term" value="P:DNA double-strand break processing involved in repair via single-strand annealing"/>
    <property type="evidence" value="ECO:0007669"/>
    <property type="project" value="TreeGrafter"/>
</dbReference>
<comment type="subcellular location">
    <subcellularLocation>
        <location evidence="1">Nucleus</location>
    </subcellularLocation>
</comment>
<evidence type="ECO:0000256" key="3">
    <source>
        <dbReference type="ARBA" id="ARBA00023242"/>
    </source>
</evidence>
<feature type="compositionally biased region" description="Basic and acidic residues" evidence="5">
    <location>
        <begin position="547"/>
        <end position="565"/>
    </location>
</feature>
<accession>A0A4S4LPW7</accession>
<feature type="region of interest" description="Disordered" evidence="5">
    <location>
        <begin position="253"/>
        <end position="355"/>
    </location>
</feature>
<feature type="region of interest" description="Disordered" evidence="5">
    <location>
        <begin position="478"/>
        <end position="499"/>
    </location>
</feature>
<feature type="coiled-coil region" evidence="4">
    <location>
        <begin position="157"/>
        <end position="184"/>
    </location>
</feature>
<dbReference type="PANTHER" id="PTHR15107:SF0">
    <property type="entry name" value="DNA ENDONUCLEASE ACTIVATOR CTP1 C-TERMINAL DOMAIN-CONTAINING PROTEIN"/>
    <property type="match status" value="1"/>
</dbReference>
<evidence type="ECO:0000256" key="5">
    <source>
        <dbReference type="SAM" id="MobiDB-lite"/>
    </source>
</evidence>
<feature type="compositionally biased region" description="Polar residues" evidence="5">
    <location>
        <begin position="336"/>
        <end position="350"/>
    </location>
</feature>
<evidence type="ECO:0000313" key="7">
    <source>
        <dbReference type="EMBL" id="THH14085.1"/>
    </source>
</evidence>
<feature type="compositionally biased region" description="Polar residues" evidence="5">
    <location>
        <begin position="288"/>
        <end position="308"/>
    </location>
</feature>
<comment type="caution">
    <text evidence="7">The sequence shown here is derived from an EMBL/GenBank/DDBJ whole genome shotgun (WGS) entry which is preliminary data.</text>
</comment>
<feature type="compositionally biased region" description="Low complexity" evidence="5">
    <location>
        <begin position="253"/>
        <end position="263"/>
    </location>
</feature>
<keyword evidence="3" id="KW-0539">Nucleus</keyword>
<gene>
    <name evidence="7" type="ORF">EW146_g6210</name>
</gene>
<feature type="region of interest" description="Disordered" evidence="5">
    <location>
        <begin position="546"/>
        <end position="571"/>
    </location>
</feature>
<dbReference type="InterPro" id="IPR033316">
    <property type="entry name" value="RBBP8-like"/>
</dbReference>
<proteinExistence type="predicted"/>
<dbReference type="EMBL" id="SGPL01000304">
    <property type="protein sequence ID" value="THH14085.1"/>
    <property type="molecule type" value="Genomic_DNA"/>
</dbReference>
<reference evidence="7 8" key="1">
    <citation type="submission" date="2019-02" db="EMBL/GenBank/DDBJ databases">
        <title>Genome sequencing of the rare red list fungi Bondarzewia mesenterica.</title>
        <authorList>
            <person name="Buettner E."/>
            <person name="Kellner H."/>
        </authorList>
    </citation>
    <scope>NUCLEOTIDE SEQUENCE [LARGE SCALE GENOMIC DNA]</scope>
    <source>
        <strain evidence="7 8">DSM 108281</strain>
    </source>
</reference>
<dbReference type="InterPro" id="IPR013882">
    <property type="entry name" value="Ctp1_C"/>
</dbReference>
<dbReference type="AlphaFoldDB" id="A0A4S4LPW7"/>
<dbReference type="GO" id="GO:0003684">
    <property type="term" value="F:damaged DNA binding"/>
    <property type="evidence" value="ECO:0007669"/>
    <property type="project" value="TreeGrafter"/>
</dbReference>
<keyword evidence="8" id="KW-1185">Reference proteome</keyword>
<feature type="compositionally biased region" description="Low complexity" evidence="5">
    <location>
        <begin position="322"/>
        <end position="335"/>
    </location>
</feature>
<evidence type="ECO:0000256" key="2">
    <source>
        <dbReference type="ARBA" id="ARBA00022763"/>
    </source>
</evidence>
<dbReference type="PANTHER" id="PTHR15107">
    <property type="entry name" value="RETINOBLASTOMA BINDING PROTEIN 8"/>
    <property type="match status" value="1"/>
</dbReference>
<dbReference type="GO" id="GO:0005634">
    <property type="term" value="C:nucleus"/>
    <property type="evidence" value="ECO:0007669"/>
    <property type="project" value="UniProtKB-SubCell"/>
</dbReference>